<reference evidence="1" key="1">
    <citation type="journal article" date="2017" name="Nature">
        <title>The genome of Chenopodium quinoa.</title>
        <authorList>
            <person name="Jarvis D.E."/>
            <person name="Ho Y.S."/>
            <person name="Lightfoot D.J."/>
            <person name="Schmoeckel S.M."/>
            <person name="Li B."/>
            <person name="Borm T.J.A."/>
            <person name="Ohyanagi H."/>
            <person name="Mineta K."/>
            <person name="Michell C.T."/>
            <person name="Saber N."/>
            <person name="Kharbatia N.M."/>
            <person name="Rupper R.R."/>
            <person name="Sharp A.R."/>
            <person name="Dally N."/>
            <person name="Boughton B.A."/>
            <person name="Woo Y.H."/>
            <person name="Gao G."/>
            <person name="Schijlen E.G.W.M."/>
            <person name="Guo X."/>
            <person name="Momin A.A."/>
            <person name="Negrao S."/>
            <person name="Al-Babili S."/>
            <person name="Gehring C."/>
            <person name="Roessner U."/>
            <person name="Jung C."/>
            <person name="Murphy K."/>
            <person name="Arold S.T."/>
            <person name="Gojobori T."/>
            <person name="van der Linden C.G."/>
            <person name="van Loo E.N."/>
            <person name="Jellen E.N."/>
            <person name="Maughan P.J."/>
            <person name="Tester M."/>
        </authorList>
    </citation>
    <scope>NUCLEOTIDE SEQUENCE [LARGE SCALE GENOMIC DNA]</scope>
    <source>
        <strain evidence="1">cv. PI 614886</strain>
    </source>
</reference>
<dbReference type="Proteomes" id="UP000596660">
    <property type="component" value="Unplaced"/>
</dbReference>
<accession>A0A803N8P8</accession>
<dbReference type="EnsemblPlants" id="AUR62042231-RA">
    <property type="protein sequence ID" value="AUR62042231-RA:cds"/>
    <property type="gene ID" value="AUR62042231"/>
</dbReference>
<dbReference type="Gramene" id="AUR62042231-RA">
    <property type="protein sequence ID" value="AUR62042231-RA:cds"/>
    <property type="gene ID" value="AUR62042231"/>
</dbReference>
<dbReference type="AlphaFoldDB" id="A0A803N8P8"/>
<evidence type="ECO:0000313" key="2">
    <source>
        <dbReference type="Proteomes" id="UP000596660"/>
    </source>
</evidence>
<proteinExistence type="predicted"/>
<sequence length="185" mass="21569">MKNYLYRNNGNGESVEVDENTFRDKYILVCCFHIPIFRAGTDSRVLRDLLMTFSELYSTREDVEIVVVAKMDKLMTNFELLSDRFLLGFPSSCLVVPFKDSKRRDYICYYLHLRDHRRMQCLLLDNKGKERDILFSGYPIFAIDHGADAVPFTNEKLEELDADDLPEWETASTFQLEGLFGVHSL</sequence>
<protein>
    <submittedName>
        <fullName evidence="1">Uncharacterized protein</fullName>
    </submittedName>
</protein>
<organism evidence="1 2">
    <name type="scientific">Chenopodium quinoa</name>
    <name type="common">Quinoa</name>
    <dbReference type="NCBI Taxonomy" id="63459"/>
    <lineage>
        <taxon>Eukaryota</taxon>
        <taxon>Viridiplantae</taxon>
        <taxon>Streptophyta</taxon>
        <taxon>Embryophyta</taxon>
        <taxon>Tracheophyta</taxon>
        <taxon>Spermatophyta</taxon>
        <taxon>Magnoliopsida</taxon>
        <taxon>eudicotyledons</taxon>
        <taxon>Gunneridae</taxon>
        <taxon>Pentapetalae</taxon>
        <taxon>Caryophyllales</taxon>
        <taxon>Chenopodiaceae</taxon>
        <taxon>Chenopodioideae</taxon>
        <taxon>Atripliceae</taxon>
        <taxon>Chenopodium</taxon>
    </lineage>
</organism>
<name>A0A803N8P8_CHEQI</name>
<keyword evidence="2" id="KW-1185">Reference proteome</keyword>
<evidence type="ECO:0000313" key="1">
    <source>
        <dbReference type="EnsemblPlants" id="AUR62042231-RA:cds"/>
    </source>
</evidence>
<reference evidence="1" key="2">
    <citation type="submission" date="2021-03" db="UniProtKB">
        <authorList>
            <consortium name="EnsemblPlants"/>
        </authorList>
    </citation>
    <scope>IDENTIFICATION</scope>
</reference>